<evidence type="ECO:0000313" key="5">
    <source>
        <dbReference type="Proteomes" id="UP000249134"/>
    </source>
</evidence>
<gene>
    <name evidence="4" type="ORF">NCTC4824_03961</name>
</gene>
<dbReference type="Pfam" id="PF01408">
    <property type="entry name" value="GFO_IDH_MocA"/>
    <property type="match status" value="1"/>
</dbReference>
<dbReference type="Proteomes" id="UP000249134">
    <property type="component" value="Chromosome 1"/>
</dbReference>
<dbReference type="GO" id="GO:0000166">
    <property type="term" value="F:nucleotide binding"/>
    <property type="evidence" value="ECO:0007669"/>
    <property type="project" value="InterPro"/>
</dbReference>
<dbReference type="InterPro" id="IPR036291">
    <property type="entry name" value="NAD(P)-bd_dom_sf"/>
</dbReference>
<proteinExistence type="inferred from homology"/>
<evidence type="ECO:0000259" key="3">
    <source>
        <dbReference type="Pfam" id="PF02894"/>
    </source>
</evidence>
<sequence>MSKTAEMNVKVIKNRTGPVKTVIVGAGNRTNVYSTYAIENPAELQIVGIVEPDHLRRIKAAERFNVPEEQCFDSIEAFVLKPKFADAVINGTMDEVHVQTTIPVLKAGYDVLLEKPIGTAKNEILELNEVAAQYNRKVMICHVLRYAPFYKEIKRRVIDGAIGDIINIQTAENVGYDHMGVSFVRGKWNNKETCKSSMLLAKCCHDLDIVTWLMSGTKPKRVSSFGSLMHFRPEKAPAGAGSRCLVDCKIENECPFSAKKNYIDQGKWGWYAWRSLQHLGPDPTLEQKIESLRTDNPYGRCVWHSDNDVVDHQSVAIEFENGTTATHNLMGGSAKACRNIHIIGEKGEIQGCMEDGYFIVRYPDARKGHEYKEERIDISISQDMHGGGDLRLVEDFVSVMKGNEPSISTTSLEDSINGHLIVFAADQANEENKVVNLNV</sequence>
<comment type="similarity">
    <text evidence="1">Belongs to the Gfo/Idh/MocA family.</text>
</comment>
<dbReference type="Pfam" id="PF02894">
    <property type="entry name" value="GFO_IDH_MocA_C"/>
    <property type="match status" value="1"/>
</dbReference>
<reference evidence="4 5" key="1">
    <citation type="submission" date="2018-06" db="EMBL/GenBank/DDBJ databases">
        <authorList>
            <consortium name="Pathogen Informatics"/>
            <person name="Doyle S."/>
        </authorList>
    </citation>
    <scope>NUCLEOTIDE SEQUENCE [LARGE SCALE GENOMIC DNA]</scope>
    <source>
        <strain evidence="4 5">NCTC4824</strain>
    </source>
</reference>
<dbReference type="KEGG" id="blen:NCTC4824_03961"/>
<dbReference type="RefSeq" id="WP_082788753.1">
    <property type="nucleotide sequence ID" value="NZ_CBCSGM010000004.1"/>
</dbReference>
<dbReference type="PANTHER" id="PTHR43377:SF2">
    <property type="entry name" value="BINDING ROSSMANN FOLD OXIDOREDUCTASE, PUTATIVE (AFU_ORTHOLOGUE AFUA_4G00560)-RELATED"/>
    <property type="match status" value="1"/>
</dbReference>
<feature type="domain" description="Gfo/Idh/MocA-like oxidoreductase N-terminal" evidence="2">
    <location>
        <begin position="20"/>
        <end position="140"/>
    </location>
</feature>
<organism evidence="4 5">
    <name type="scientific">Lederbergia lenta</name>
    <name type="common">Bacillus lentus</name>
    <dbReference type="NCBI Taxonomy" id="1467"/>
    <lineage>
        <taxon>Bacteria</taxon>
        <taxon>Bacillati</taxon>
        <taxon>Bacillota</taxon>
        <taxon>Bacilli</taxon>
        <taxon>Bacillales</taxon>
        <taxon>Bacillaceae</taxon>
        <taxon>Lederbergia</taxon>
    </lineage>
</organism>
<evidence type="ECO:0000259" key="2">
    <source>
        <dbReference type="Pfam" id="PF01408"/>
    </source>
</evidence>
<dbReference type="PANTHER" id="PTHR43377">
    <property type="entry name" value="BILIVERDIN REDUCTASE A"/>
    <property type="match status" value="1"/>
</dbReference>
<dbReference type="InterPro" id="IPR051450">
    <property type="entry name" value="Gfo/Idh/MocA_Oxidoreductases"/>
</dbReference>
<keyword evidence="5" id="KW-1185">Reference proteome</keyword>
<dbReference type="EMBL" id="LS483476">
    <property type="protein sequence ID" value="SQI63168.1"/>
    <property type="molecule type" value="Genomic_DNA"/>
</dbReference>
<dbReference type="AlphaFoldDB" id="A0A2X4WU71"/>
<dbReference type="Gene3D" id="3.40.50.720">
    <property type="entry name" value="NAD(P)-binding Rossmann-like Domain"/>
    <property type="match status" value="1"/>
</dbReference>
<dbReference type="Gene3D" id="3.30.360.10">
    <property type="entry name" value="Dihydrodipicolinate Reductase, domain 2"/>
    <property type="match status" value="1"/>
</dbReference>
<evidence type="ECO:0000256" key="1">
    <source>
        <dbReference type="ARBA" id="ARBA00010928"/>
    </source>
</evidence>
<dbReference type="STRING" id="1348624.GCA_001591545_02977"/>
<name>A0A2X4WU71_LEDLE</name>
<evidence type="ECO:0000313" key="4">
    <source>
        <dbReference type="EMBL" id="SQI63168.1"/>
    </source>
</evidence>
<dbReference type="InterPro" id="IPR000683">
    <property type="entry name" value="Gfo/Idh/MocA-like_OxRdtase_N"/>
</dbReference>
<dbReference type="SUPFAM" id="SSF55347">
    <property type="entry name" value="Glyceraldehyde-3-phosphate dehydrogenase-like, C-terminal domain"/>
    <property type="match status" value="1"/>
</dbReference>
<dbReference type="SUPFAM" id="SSF51735">
    <property type="entry name" value="NAD(P)-binding Rossmann-fold domains"/>
    <property type="match status" value="1"/>
</dbReference>
<dbReference type="InterPro" id="IPR004104">
    <property type="entry name" value="Gfo/Idh/MocA-like_OxRdtase_C"/>
</dbReference>
<feature type="domain" description="Gfo/Idh/MocA-like oxidoreductase C-terminal" evidence="3">
    <location>
        <begin position="154"/>
        <end position="437"/>
    </location>
</feature>
<protein>
    <submittedName>
        <fullName evidence="4">Oxidoreductase</fullName>
    </submittedName>
</protein>
<accession>A0A2X4WU71</accession>